<dbReference type="InterPro" id="IPR045122">
    <property type="entry name" value="Csc1-like"/>
</dbReference>
<feature type="region of interest" description="Disordered" evidence="7">
    <location>
        <begin position="1090"/>
        <end position="1128"/>
    </location>
</feature>
<comment type="similarity">
    <text evidence="2">Belongs to the CSC1 (TC 1.A.17) family.</text>
</comment>
<feature type="compositionally biased region" description="Basic and acidic residues" evidence="7">
    <location>
        <begin position="1094"/>
        <end position="1114"/>
    </location>
</feature>
<proteinExistence type="inferred from homology"/>
<feature type="compositionally biased region" description="Low complexity" evidence="7">
    <location>
        <begin position="1427"/>
        <end position="1450"/>
    </location>
</feature>
<feature type="transmembrane region" description="Helical" evidence="8">
    <location>
        <begin position="220"/>
        <end position="242"/>
    </location>
</feature>
<evidence type="ECO:0000256" key="5">
    <source>
        <dbReference type="ARBA" id="ARBA00022989"/>
    </source>
</evidence>
<sequence length="1498" mass="166601">MADLSQHTNYTAAYSGLLDNFYLTLAIAGACLIGYEIEVHIPRRRGKDGKFQRVPVRIYKAAQRGWKRWKGGTADSHRHQNGRQSSEGLIGEDSGDEKARKRLGDRESWEFGYIFQPKAWALNASPPVPRWPLMWIISSLKVKESDMPEKCGLDLTLHARFLRGAFFYTLLQTVIIMPILMPLHIVYSPSDIARTSMLRASVSSLVQSSGSRWLWVHALLIWYITITWTATLLWITWGALAYRRRQIDGLAKRVAAAREAKRHAARGEEGEDSWSLAEDCPGVKRYRTLMVTNVPPDMRDEAVLRDYFDHYLHRHRVKKEGLEKVQTGKRKSRASFDALGKIGGIEIPLDSEVDEVILVRKLGTISSLRGRRQDVLRKLELAHVNLAKRVLAAVSQHIHASRSNKTEFIKSGRSLASRAPPNAAKTERLQKLTEVLGPFVDDDVSRPAKHATVWDALHSLPRELIDPYQSLTHLTSLFRDENAPLIDYLSTKLEYLTMLLNEARSRPLDSYPASSAAFITFKDAKTARLAHKILDNHPKRSLACHTTPAPDWTDILWPRLSKSVYKSEFVRSWIVFFGVWAFTLIWIFPVSLLCALASLTNIAGFIKPLQSFLNAHPKVASAITSLAPVILVALLTIAICPILLVIANKAETIVTRLGIHNSVLERFWKFLMVNGVVFFAIGQSAIEAYLTAFQNRNFDPLPIVASAFPTAAPYFASYILLQVAIQPFFEIFRFGLPTIVYVFGTRVSVIPRQRNARTEHPTFSHFSQVPQQLLGGAIMHLFMLLNPLVIPFSESQWPKRILVWKRQFTYVYGRLYETNGRRTSIRALRYSLDALALSQFVLFAFFILNKAKGHAIATGILFFITLIIKIIITRALKIRFKRLDAQEADILCPRLEGTNDVGEDDSSEVSEADNDFDAPQDQKMSSRFGTIKRSFSQWTGSLGYGHKPGHHRKPIPFDHLLFATLDSKFSFELPDNSDSGDTCSPEEPVHPSDETLRVVEPHPPLQPWEDIPPYHRARGYNDQPAYTDPIDNYLWLPRDPLSTLDLDDTVEMRLALTTSTGGAGKIGDWFSAESGEIVVHEPEEHLVVSASSGDNRDHGGDFDSHDHGYGRETPDLAPTSPAGNSERRLVSTPSMIGSEVNDTFSGSHLFRRHTHRAADALANVFNRPRNTSGHSDDDISLRTLSVPPTTMRLVSPPSPSPISAAELDLPMMARASTPSPISAQHETDPLAEAAPSTVNPVTPEPTRTGSGSYISFSATLGRSPSGRRPTRLRSNSSNRSGEEFLQSPSLNRERSLSVMSPQRSRSQHRTPSAMSSQQQKMLKEIMEEEERASKEARSEEHKEQDMEEEEVIKEQDKIRKASGSGTNGGASAIESGGILRRLTTTSRRDSETSRSNANGRPRFERADISGRSGRSSLRNTSNRERGMSMATEASMASASASFSAPLSAPVPSEPTERDALSGSGPVATDTSDHVEGGLAGGSGSGNEGDGAVNQSLLK</sequence>
<feature type="region of interest" description="Disordered" evidence="7">
    <location>
        <begin position="899"/>
        <end position="923"/>
    </location>
</feature>
<dbReference type="PANTHER" id="PTHR13018:SF139">
    <property type="entry name" value="PHOSPHATE METABOLISM PROTEIN 7"/>
    <property type="match status" value="1"/>
</dbReference>
<feature type="transmembrane region" description="Helical" evidence="8">
    <location>
        <begin position="165"/>
        <end position="187"/>
    </location>
</feature>
<dbReference type="PANTHER" id="PTHR13018">
    <property type="entry name" value="PROBABLE MEMBRANE PROTEIN DUF221-RELATED"/>
    <property type="match status" value="1"/>
</dbReference>
<dbReference type="Pfam" id="PF02714">
    <property type="entry name" value="RSN1_7TM"/>
    <property type="match status" value="1"/>
</dbReference>
<dbReference type="InterPro" id="IPR032880">
    <property type="entry name" value="CSC1/OSCA1-like_N"/>
</dbReference>
<keyword evidence="5 8" id="KW-1133">Transmembrane helix</keyword>
<feature type="compositionally biased region" description="Low complexity" evidence="7">
    <location>
        <begin position="1361"/>
        <end position="1372"/>
    </location>
</feature>
<organism evidence="12 13">
    <name type="scientific">Kwoniella heveanensis BCC8398</name>
    <dbReference type="NCBI Taxonomy" id="1296120"/>
    <lineage>
        <taxon>Eukaryota</taxon>
        <taxon>Fungi</taxon>
        <taxon>Dikarya</taxon>
        <taxon>Basidiomycota</taxon>
        <taxon>Agaricomycotina</taxon>
        <taxon>Tremellomycetes</taxon>
        <taxon>Tremellales</taxon>
        <taxon>Cryptococcaceae</taxon>
        <taxon>Kwoniella</taxon>
    </lineage>
</organism>
<name>A0A1B9GP17_9TREE</name>
<feature type="transmembrane region" description="Helical" evidence="8">
    <location>
        <begin position="769"/>
        <end position="790"/>
    </location>
</feature>
<feature type="compositionally biased region" description="Gly residues" evidence="7">
    <location>
        <begin position="1477"/>
        <end position="1488"/>
    </location>
</feature>
<dbReference type="OrthoDB" id="1689567at2759"/>
<keyword evidence="4 8" id="KW-0812">Transmembrane</keyword>
<evidence type="ECO:0000256" key="3">
    <source>
        <dbReference type="ARBA" id="ARBA00022448"/>
    </source>
</evidence>
<comment type="subcellular location">
    <subcellularLocation>
        <location evidence="1">Membrane</location>
        <topology evidence="1">Multi-pass membrane protein</topology>
    </subcellularLocation>
</comment>
<evidence type="ECO:0000256" key="1">
    <source>
        <dbReference type="ARBA" id="ARBA00004141"/>
    </source>
</evidence>
<dbReference type="Proteomes" id="UP000092666">
    <property type="component" value="Unassembled WGS sequence"/>
</dbReference>
<dbReference type="InterPro" id="IPR027815">
    <property type="entry name" value="CSC1/OSCA1-like_cyt"/>
</dbReference>
<dbReference type="GO" id="GO:0005227">
    <property type="term" value="F:calcium-activated cation channel activity"/>
    <property type="evidence" value="ECO:0007669"/>
    <property type="project" value="InterPro"/>
</dbReference>
<feature type="domain" description="CSC1/OSCA1-like N-terminal transmembrane" evidence="10">
    <location>
        <begin position="113"/>
        <end position="234"/>
    </location>
</feature>
<evidence type="ECO:0000259" key="9">
    <source>
        <dbReference type="Pfam" id="PF02714"/>
    </source>
</evidence>
<feature type="compositionally biased region" description="Acidic residues" evidence="7">
    <location>
        <begin position="901"/>
        <end position="918"/>
    </location>
</feature>
<feature type="transmembrane region" description="Helical" evidence="8">
    <location>
        <begin position="728"/>
        <end position="749"/>
    </location>
</feature>
<reference evidence="12 13" key="1">
    <citation type="submission" date="2013-07" db="EMBL/GenBank/DDBJ databases">
        <title>The Genome Sequence of Cryptococcus heveanensis BCC8398.</title>
        <authorList>
            <consortium name="The Broad Institute Genome Sequencing Platform"/>
            <person name="Cuomo C."/>
            <person name="Litvintseva A."/>
            <person name="Chen Y."/>
            <person name="Heitman J."/>
            <person name="Sun S."/>
            <person name="Springer D."/>
            <person name="Dromer F."/>
            <person name="Young S.K."/>
            <person name="Zeng Q."/>
            <person name="Gargeya S."/>
            <person name="Fitzgerald M."/>
            <person name="Abouelleil A."/>
            <person name="Alvarado L."/>
            <person name="Berlin A.M."/>
            <person name="Chapman S.B."/>
            <person name="Dewar J."/>
            <person name="Goldberg J."/>
            <person name="Griggs A."/>
            <person name="Gujja S."/>
            <person name="Hansen M."/>
            <person name="Howarth C."/>
            <person name="Imamovic A."/>
            <person name="Larimer J."/>
            <person name="McCowan C."/>
            <person name="Murphy C."/>
            <person name="Pearson M."/>
            <person name="Priest M."/>
            <person name="Roberts A."/>
            <person name="Saif S."/>
            <person name="Shea T."/>
            <person name="Sykes S."/>
            <person name="Wortman J."/>
            <person name="Nusbaum C."/>
            <person name="Birren B."/>
        </authorList>
    </citation>
    <scope>NUCLEOTIDE SEQUENCE [LARGE SCALE GENOMIC DNA]</scope>
    <source>
        <strain evidence="12 13">BCC8398</strain>
    </source>
</reference>
<feature type="transmembrane region" description="Helical" evidence="8">
    <location>
        <begin position="667"/>
        <end position="686"/>
    </location>
</feature>
<evidence type="ECO:0000259" key="11">
    <source>
        <dbReference type="Pfam" id="PF14703"/>
    </source>
</evidence>
<dbReference type="STRING" id="1296120.A0A1B9GP17"/>
<feature type="compositionally biased region" description="Polar residues" evidence="7">
    <location>
        <begin position="1297"/>
        <end position="1320"/>
    </location>
</feature>
<feature type="region of interest" description="Disordered" evidence="7">
    <location>
        <begin position="1217"/>
        <end position="1498"/>
    </location>
</feature>
<feature type="transmembrane region" description="Helical" evidence="8">
    <location>
        <begin position="854"/>
        <end position="872"/>
    </location>
</feature>
<keyword evidence="13" id="KW-1185">Reference proteome</keyword>
<evidence type="ECO:0000256" key="7">
    <source>
        <dbReference type="SAM" id="MobiDB-lite"/>
    </source>
</evidence>
<feature type="domain" description="CSC1/OSCA1-like 7TM region" evidence="9">
    <location>
        <begin position="571"/>
        <end position="846"/>
    </location>
</feature>
<evidence type="ECO:0000259" key="10">
    <source>
        <dbReference type="Pfam" id="PF13967"/>
    </source>
</evidence>
<evidence type="ECO:0000256" key="2">
    <source>
        <dbReference type="ARBA" id="ARBA00007779"/>
    </source>
</evidence>
<feature type="transmembrane region" description="Helical" evidence="8">
    <location>
        <begin position="701"/>
        <end position="721"/>
    </location>
</feature>
<keyword evidence="3" id="KW-0813">Transport</keyword>
<evidence type="ECO:0008006" key="14">
    <source>
        <dbReference type="Google" id="ProtNLM"/>
    </source>
</evidence>
<reference evidence="13" key="2">
    <citation type="submission" date="2013-12" db="EMBL/GenBank/DDBJ databases">
        <title>Evolution of pathogenesis and genome organization in the Tremellales.</title>
        <authorList>
            <person name="Cuomo C."/>
            <person name="Litvintseva A."/>
            <person name="Heitman J."/>
            <person name="Chen Y."/>
            <person name="Sun S."/>
            <person name="Springer D."/>
            <person name="Dromer F."/>
            <person name="Young S."/>
            <person name="Zeng Q."/>
            <person name="Chapman S."/>
            <person name="Gujja S."/>
            <person name="Saif S."/>
            <person name="Birren B."/>
        </authorList>
    </citation>
    <scope>NUCLEOTIDE SEQUENCE [LARGE SCALE GENOMIC DNA]</scope>
    <source>
        <strain evidence="13">BCC8398</strain>
    </source>
</reference>
<evidence type="ECO:0000313" key="13">
    <source>
        <dbReference type="Proteomes" id="UP000092666"/>
    </source>
</evidence>
<feature type="domain" description="CSC1/OSCA1-like cytosolic" evidence="11">
    <location>
        <begin position="351"/>
        <end position="558"/>
    </location>
</feature>
<feature type="region of interest" description="Disordered" evidence="7">
    <location>
        <begin position="69"/>
        <end position="97"/>
    </location>
</feature>
<protein>
    <recommendedName>
        <fullName evidence="14">DUF221-domain-containing protein</fullName>
    </recommendedName>
</protein>
<accession>A0A1B9GP17</accession>
<keyword evidence="6 8" id="KW-0472">Membrane</keyword>
<evidence type="ECO:0000313" key="12">
    <source>
        <dbReference type="EMBL" id="OCF32802.1"/>
    </source>
</evidence>
<dbReference type="InterPro" id="IPR003864">
    <property type="entry name" value="CSC1/OSCA1-like_7TM"/>
</dbReference>
<evidence type="ECO:0000256" key="8">
    <source>
        <dbReference type="SAM" id="Phobius"/>
    </source>
</evidence>
<feature type="compositionally biased region" description="Basic and acidic residues" evidence="7">
    <location>
        <begin position="1321"/>
        <end position="1344"/>
    </location>
</feature>
<dbReference type="EMBL" id="KV700128">
    <property type="protein sequence ID" value="OCF32802.1"/>
    <property type="molecule type" value="Genomic_DNA"/>
</dbReference>
<evidence type="ECO:0000256" key="4">
    <source>
        <dbReference type="ARBA" id="ARBA00022692"/>
    </source>
</evidence>
<evidence type="ECO:0000256" key="6">
    <source>
        <dbReference type="ARBA" id="ARBA00023136"/>
    </source>
</evidence>
<gene>
    <name evidence="12" type="ORF">I316_05438</name>
</gene>
<dbReference type="Pfam" id="PF13967">
    <property type="entry name" value="RSN1_TM"/>
    <property type="match status" value="1"/>
</dbReference>
<feature type="transmembrane region" description="Helical" evidence="8">
    <location>
        <begin position="20"/>
        <end position="37"/>
    </location>
</feature>
<dbReference type="Pfam" id="PF14703">
    <property type="entry name" value="PHM7_cyt"/>
    <property type="match status" value="1"/>
</dbReference>
<feature type="transmembrane region" description="Helical" evidence="8">
    <location>
        <begin position="619"/>
        <end position="646"/>
    </location>
</feature>
<feature type="compositionally biased region" description="Polar residues" evidence="7">
    <location>
        <begin position="1236"/>
        <end position="1262"/>
    </location>
</feature>
<dbReference type="GO" id="GO:0005886">
    <property type="term" value="C:plasma membrane"/>
    <property type="evidence" value="ECO:0007669"/>
    <property type="project" value="TreeGrafter"/>
</dbReference>
<feature type="transmembrane region" description="Helical" evidence="8">
    <location>
        <begin position="573"/>
        <end position="599"/>
    </location>
</feature>